<feature type="compositionally biased region" description="Gly residues" evidence="1">
    <location>
        <begin position="610"/>
        <end position="620"/>
    </location>
</feature>
<reference evidence="2" key="1">
    <citation type="submission" date="2022-08" db="EMBL/GenBank/DDBJ databases">
        <authorList>
            <person name="Tistechok S."/>
            <person name="Samborskyy M."/>
            <person name="Roman I."/>
        </authorList>
    </citation>
    <scope>NUCLEOTIDE SEQUENCE</scope>
    <source>
        <strain evidence="2">DSM 103496</strain>
    </source>
</reference>
<comment type="caution">
    <text evidence="2">The sequence shown here is derived from an EMBL/GenBank/DDBJ whole genome shotgun (WGS) entry which is preliminary data.</text>
</comment>
<name>A0A9X2VVL2_9PSEU</name>
<evidence type="ECO:0000256" key="1">
    <source>
        <dbReference type="SAM" id="MobiDB-lite"/>
    </source>
</evidence>
<dbReference type="RefSeq" id="WP_259629101.1">
    <property type="nucleotide sequence ID" value="NZ_JANYMP010000035.1"/>
</dbReference>
<organism evidence="2 3">
    <name type="scientific">Umezawaea endophytica</name>
    <dbReference type="NCBI Taxonomy" id="1654476"/>
    <lineage>
        <taxon>Bacteria</taxon>
        <taxon>Bacillati</taxon>
        <taxon>Actinomycetota</taxon>
        <taxon>Actinomycetes</taxon>
        <taxon>Pseudonocardiales</taxon>
        <taxon>Pseudonocardiaceae</taxon>
        <taxon>Umezawaea</taxon>
    </lineage>
</organism>
<feature type="compositionally biased region" description="Low complexity" evidence="1">
    <location>
        <begin position="129"/>
        <end position="141"/>
    </location>
</feature>
<feature type="region of interest" description="Disordered" evidence="1">
    <location>
        <begin position="78"/>
        <end position="152"/>
    </location>
</feature>
<dbReference type="Proteomes" id="UP001141259">
    <property type="component" value="Unassembled WGS sequence"/>
</dbReference>
<accession>A0A9X2VVL2</accession>
<keyword evidence="3" id="KW-1185">Reference proteome</keyword>
<dbReference type="EMBL" id="JANYMP010000035">
    <property type="protein sequence ID" value="MCS7483648.1"/>
    <property type="molecule type" value="Genomic_DNA"/>
</dbReference>
<sequence length="844" mass="85112">MLGTGIASAQENVNPDTPPSTIDGAVAVPLDIEQNSFSFPEVQYYLPEFHDGAESDLYNGTNPLFRQPGDRVETKYATRGTATPDSGARSLDTSTGSPKAVDADSVPTNWAPSAADGGTTPAWAQPSGNPATAATATNPAAGVSANPVQTSGFAPDKPQTLAGVVGGALPVPLAGDAAAALGDTAIEQVNDVAADAADGQSSGDGSELVANPLQLSPEEEVEDVVSGDAVQDPTETFSLVGEIAEPVTSAADERVAETDAPLTVDDGTTTLSGSIFEVPTSNPTQVLDNASSNVESAVDSTPDEAEISDGVESAAAEDAMPILEASIAQAFEALVAGGEAAGGYSSIPGGDLTTITDGAADAPLSGDLVEAPADLDARALGDPVPAETLNTGDVTASDVTAPVQSAVQVYDVPGNVLGDSLTNVYTRAPQLTPEETEAANLARGVQIPKSIDSLLESTDLPGLSGLGRLPIQRDTLAPRNLQQAEVAQFPEIPFSTMRGGVPVPSDVLDSVLRTATAKAVQLTAEETEAANLARGVQIAKSIDSLLESTDVPNLTAFEVPAPRGPLSPRVEATIPDAPTVNGVPVPVGQTAGQASDGVNQTAGGVNEVSGGVGQVSGGTGKLARGIGEADLSPSTPPSGQSISTRGVSMTGDALPVTPQFAVDRASDAAALTKMGLPTGSYFEKVSDTTGSDPAGQAERAANTLSDTAASVAPAVPNQHVNLTEERSFSGSLPAEGDAGFGTVPVLKSLIPLGSSGRNLTSTPRLPVTAPAAPAVVPAVPVSQPRAMSSGVPLEDIKLNPTSSYADVPIIPVGQRNFPASALAGLDTRTMFGSLDDTVQFERVK</sequence>
<evidence type="ECO:0000313" key="3">
    <source>
        <dbReference type="Proteomes" id="UP001141259"/>
    </source>
</evidence>
<feature type="region of interest" description="Disordered" evidence="1">
    <location>
        <begin position="1"/>
        <end position="20"/>
    </location>
</feature>
<feature type="compositionally biased region" description="Polar residues" evidence="1">
    <location>
        <begin position="637"/>
        <end position="647"/>
    </location>
</feature>
<feature type="region of interest" description="Disordered" evidence="1">
    <location>
        <begin position="608"/>
        <end position="651"/>
    </location>
</feature>
<proteinExistence type="predicted"/>
<gene>
    <name evidence="2" type="ORF">NZH93_42985</name>
</gene>
<evidence type="ECO:0000313" key="2">
    <source>
        <dbReference type="EMBL" id="MCS7483648.1"/>
    </source>
</evidence>
<dbReference type="AlphaFoldDB" id="A0A9X2VVL2"/>
<protein>
    <submittedName>
        <fullName evidence="2">Uncharacterized protein</fullName>
    </submittedName>
</protein>